<name>A0A9Q1EM66_SYNKA</name>
<dbReference type="AlphaFoldDB" id="A0A9Q1EM66"/>
<protein>
    <submittedName>
        <fullName evidence="1">Uncharacterized protein</fullName>
    </submittedName>
</protein>
<dbReference type="EMBL" id="JAINUF010000015">
    <property type="protein sequence ID" value="KAJ8341404.1"/>
    <property type="molecule type" value="Genomic_DNA"/>
</dbReference>
<sequence length="165" mass="18036">MTTNSERRSQNPVMGPCVERPDTNSTVCRRASYAVLCARIGGPAVFQIGLNGPQRAGLLVYIHRRAFAFLRLAAAPGLSAGSEKHGSGISLNLDYRFFATPRRPRPDLIFKWNLNAERVNPPEKARAGGRGNSGRGVTLAMRGTHIGRQPSVQDDIEVLPYHCPD</sequence>
<comment type="caution">
    <text evidence="1">The sequence shown here is derived from an EMBL/GenBank/DDBJ whole genome shotgun (WGS) entry which is preliminary data.</text>
</comment>
<dbReference type="Proteomes" id="UP001152622">
    <property type="component" value="Chromosome 15"/>
</dbReference>
<evidence type="ECO:0000313" key="1">
    <source>
        <dbReference type="EMBL" id="KAJ8341404.1"/>
    </source>
</evidence>
<proteinExistence type="predicted"/>
<organism evidence="1 2">
    <name type="scientific">Synaphobranchus kaupii</name>
    <name type="common">Kaup's arrowtooth eel</name>
    <dbReference type="NCBI Taxonomy" id="118154"/>
    <lineage>
        <taxon>Eukaryota</taxon>
        <taxon>Metazoa</taxon>
        <taxon>Chordata</taxon>
        <taxon>Craniata</taxon>
        <taxon>Vertebrata</taxon>
        <taxon>Euteleostomi</taxon>
        <taxon>Actinopterygii</taxon>
        <taxon>Neopterygii</taxon>
        <taxon>Teleostei</taxon>
        <taxon>Anguilliformes</taxon>
        <taxon>Synaphobranchidae</taxon>
        <taxon>Synaphobranchus</taxon>
    </lineage>
</organism>
<accession>A0A9Q1EM66</accession>
<evidence type="ECO:0000313" key="2">
    <source>
        <dbReference type="Proteomes" id="UP001152622"/>
    </source>
</evidence>
<keyword evidence="2" id="KW-1185">Reference proteome</keyword>
<gene>
    <name evidence="1" type="ORF">SKAU_G00336950</name>
</gene>
<reference evidence="1" key="1">
    <citation type="journal article" date="2023" name="Science">
        <title>Genome structures resolve the early diversification of teleost fishes.</title>
        <authorList>
            <person name="Parey E."/>
            <person name="Louis A."/>
            <person name="Montfort J."/>
            <person name="Bouchez O."/>
            <person name="Roques C."/>
            <person name="Iampietro C."/>
            <person name="Lluch J."/>
            <person name="Castinel A."/>
            <person name="Donnadieu C."/>
            <person name="Desvignes T."/>
            <person name="Floi Bucao C."/>
            <person name="Jouanno E."/>
            <person name="Wen M."/>
            <person name="Mejri S."/>
            <person name="Dirks R."/>
            <person name="Jansen H."/>
            <person name="Henkel C."/>
            <person name="Chen W.J."/>
            <person name="Zahm M."/>
            <person name="Cabau C."/>
            <person name="Klopp C."/>
            <person name="Thompson A.W."/>
            <person name="Robinson-Rechavi M."/>
            <person name="Braasch I."/>
            <person name="Lecointre G."/>
            <person name="Bobe J."/>
            <person name="Postlethwait J.H."/>
            <person name="Berthelot C."/>
            <person name="Roest Crollius H."/>
            <person name="Guiguen Y."/>
        </authorList>
    </citation>
    <scope>NUCLEOTIDE SEQUENCE</scope>
    <source>
        <strain evidence="1">WJC10195</strain>
    </source>
</reference>